<reference evidence="2" key="1">
    <citation type="submission" date="2020-06" db="EMBL/GenBank/DDBJ databases">
        <title>WGS assembly of Ceratodon purpureus strain R40.</title>
        <authorList>
            <person name="Carey S.B."/>
            <person name="Jenkins J."/>
            <person name="Shu S."/>
            <person name="Lovell J.T."/>
            <person name="Sreedasyam A."/>
            <person name="Maumus F."/>
            <person name="Tiley G.P."/>
            <person name="Fernandez-Pozo N."/>
            <person name="Barry K."/>
            <person name="Chen C."/>
            <person name="Wang M."/>
            <person name="Lipzen A."/>
            <person name="Daum C."/>
            <person name="Saski C.A."/>
            <person name="Payton A.C."/>
            <person name="Mcbreen J.C."/>
            <person name="Conrad R.E."/>
            <person name="Kollar L.M."/>
            <person name="Olsson S."/>
            <person name="Huttunen S."/>
            <person name="Landis J.B."/>
            <person name="Wickett N.J."/>
            <person name="Johnson M.G."/>
            <person name="Rensing S.A."/>
            <person name="Grimwood J."/>
            <person name="Schmutz J."/>
            <person name="Mcdaniel S.F."/>
        </authorList>
    </citation>
    <scope>NUCLEOTIDE SEQUENCE</scope>
    <source>
        <strain evidence="2">R40</strain>
    </source>
</reference>
<dbReference type="AlphaFoldDB" id="A0A8T0HQM0"/>
<gene>
    <name evidence="2" type="ORF">KC19_VG163600</name>
</gene>
<dbReference type="EMBL" id="CM026426">
    <property type="protein sequence ID" value="KAG0573270.1"/>
    <property type="molecule type" value="Genomic_DNA"/>
</dbReference>
<evidence type="ECO:0000313" key="2">
    <source>
        <dbReference type="EMBL" id="KAG0573270.1"/>
    </source>
</evidence>
<feature type="region of interest" description="Disordered" evidence="1">
    <location>
        <begin position="96"/>
        <end position="121"/>
    </location>
</feature>
<feature type="compositionally biased region" description="Basic and acidic residues" evidence="1">
    <location>
        <begin position="96"/>
        <end position="105"/>
    </location>
</feature>
<evidence type="ECO:0000256" key="1">
    <source>
        <dbReference type="SAM" id="MobiDB-lite"/>
    </source>
</evidence>
<evidence type="ECO:0000313" key="3">
    <source>
        <dbReference type="Proteomes" id="UP000822688"/>
    </source>
</evidence>
<dbReference type="Proteomes" id="UP000822688">
    <property type="component" value="Chromosome V"/>
</dbReference>
<protein>
    <submittedName>
        <fullName evidence="2">Uncharacterized protein</fullName>
    </submittedName>
</protein>
<organism evidence="2 3">
    <name type="scientific">Ceratodon purpureus</name>
    <name type="common">Fire moss</name>
    <name type="synonym">Dicranum purpureum</name>
    <dbReference type="NCBI Taxonomy" id="3225"/>
    <lineage>
        <taxon>Eukaryota</taxon>
        <taxon>Viridiplantae</taxon>
        <taxon>Streptophyta</taxon>
        <taxon>Embryophyta</taxon>
        <taxon>Bryophyta</taxon>
        <taxon>Bryophytina</taxon>
        <taxon>Bryopsida</taxon>
        <taxon>Dicranidae</taxon>
        <taxon>Pseudoditrichales</taxon>
        <taxon>Ditrichaceae</taxon>
        <taxon>Ceratodon</taxon>
    </lineage>
</organism>
<accession>A0A8T0HQM0</accession>
<proteinExistence type="predicted"/>
<keyword evidence="3" id="KW-1185">Reference proteome</keyword>
<sequence length="134" mass="15744">MQCISVALPSVHVKFFLPDQASDRTYNFPILQHKRMSVRYPLTDVRRIRARDDKLWIRNQQRASVYKLSRIPCPCKEQKGTGLPFRIEEVERHLQRHGRAPECRTSKVPMPPDSSDDEWEADFSYRVSAGTMRQ</sequence>
<comment type="caution">
    <text evidence="2">The sequence shown here is derived from an EMBL/GenBank/DDBJ whole genome shotgun (WGS) entry which is preliminary data.</text>
</comment>
<name>A0A8T0HQM0_CERPU</name>